<dbReference type="EnsemblPlants" id="EMT23322">
    <property type="protein sequence ID" value="EMT23322"/>
    <property type="gene ID" value="F775_07553"/>
</dbReference>
<accession>M8C8H3</accession>
<name>M8C8H3_AEGTA</name>
<proteinExistence type="predicted"/>
<organism evidence="2">
    <name type="scientific">Aegilops tauschii</name>
    <name type="common">Tausch's goatgrass</name>
    <name type="synonym">Aegilops squarrosa</name>
    <dbReference type="NCBI Taxonomy" id="37682"/>
    <lineage>
        <taxon>Eukaryota</taxon>
        <taxon>Viridiplantae</taxon>
        <taxon>Streptophyta</taxon>
        <taxon>Embryophyta</taxon>
        <taxon>Tracheophyta</taxon>
        <taxon>Spermatophyta</taxon>
        <taxon>Magnoliopsida</taxon>
        <taxon>Liliopsida</taxon>
        <taxon>Poales</taxon>
        <taxon>Poaceae</taxon>
        <taxon>BOP clade</taxon>
        <taxon>Pooideae</taxon>
        <taxon>Triticodae</taxon>
        <taxon>Triticeae</taxon>
        <taxon>Triticinae</taxon>
        <taxon>Aegilops</taxon>
    </lineage>
</organism>
<evidence type="ECO:0000256" key="1">
    <source>
        <dbReference type="SAM" id="MobiDB-lite"/>
    </source>
</evidence>
<reference evidence="2" key="1">
    <citation type="submission" date="2015-06" db="UniProtKB">
        <authorList>
            <consortium name="EnsemblPlants"/>
        </authorList>
    </citation>
    <scope>IDENTIFICATION</scope>
</reference>
<sequence length="74" mass="7835">MDGLNGADACFSGGGPCDGQTGRHSQPTSFRSMSLRPLLNFRICGTRDSRQIELGAGAGGGLRKELKQRQIRAA</sequence>
<feature type="compositionally biased region" description="Polar residues" evidence="1">
    <location>
        <begin position="22"/>
        <end position="31"/>
    </location>
</feature>
<protein>
    <submittedName>
        <fullName evidence="2">Uncharacterized protein</fullName>
    </submittedName>
</protein>
<evidence type="ECO:0000313" key="2">
    <source>
        <dbReference type="EnsemblPlants" id="EMT23322"/>
    </source>
</evidence>
<dbReference type="AlphaFoldDB" id="M8C8H3"/>
<feature type="region of interest" description="Disordered" evidence="1">
    <location>
        <begin position="12"/>
        <end position="31"/>
    </location>
</feature>